<keyword evidence="1" id="KW-0862">Zinc</keyword>
<name>A0A3M8ST00_9GAMM</name>
<dbReference type="GO" id="GO:0008270">
    <property type="term" value="F:zinc ion binding"/>
    <property type="evidence" value="ECO:0007669"/>
    <property type="project" value="UniProtKB-KW"/>
</dbReference>
<keyword evidence="5" id="KW-1185">Reference proteome</keyword>
<dbReference type="InterPro" id="IPR007527">
    <property type="entry name" value="Znf_SWIM"/>
</dbReference>
<proteinExistence type="predicted"/>
<dbReference type="EMBL" id="RIBS01000007">
    <property type="protein sequence ID" value="RNF82616.1"/>
    <property type="molecule type" value="Genomic_DNA"/>
</dbReference>
<sequence length="453" mass="49429">MGIALTREQVLALAPDAASAKAATGLLSDSKWETLGVDDEALWGECKGSGAKPYQTQVDLTAMVSRCSCPSRKFPCKHGLALLLLSAQKHARLLPGERPAWVSQWMDSRRDKAAKKEQAAAEKPETDPAAAAAASARRETTRWKRIDSGSAELQRWIADQFRRGLAQAGPEQQHEWRAMAARMVDAQAPGLARRVEAAAEHDALDTTPAQRHAQRIERLGLLQLINAAVSRRTQLNPAREADLRIALGWGHDKDELTAHADHVDDCWQVLGQCIDDRDAKLSERRVWLRGRHSGRYALVQDYAYNGRGWEGLWRDGASCTATLAFHPGSVPLRAVAGTQTDAASHDWPEIALDAAIDQASTWFATNPWLQQVPMLIDAGIPTLDGDARWLRTVAGSLPLRLDTASSWSLLAFSGGHPLRVMGEWDGRALRPLSATLPGDAARRWTADGIGSAA</sequence>
<evidence type="ECO:0000256" key="1">
    <source>
        <dbReference type="PROSITE-ProRule" id="PRU00325"/>
    </source>
</evidence>
<keyword evidence="1" id="KW-0863">Zinc-finger</keyword>
<organism evidence="4 5">
    <name type="scientific">Montanilutibacter psychrotolerans</name>
    <dbReference type="NCBI Taxonomy" id="1327343"/>
    <lineage>
        <taxon>Bacteria</taxon>
        <taxon>Pseudomonadati</taxon>
        <taxon>Pseudomonadota</taxon>
        <taxon>Gammaproteobacteria</taxon>
        <taxon>Lysobacterales</taxon>
        <taxon>Lysobacteraceae</taxon>
        <taxon>Montanilutibacter</taxon>
    </lineage>
</organism>
<dbReference type="RefSeq" id="WP_123088752.1">
    <property type="nucleotide sequence ID" value="NZ_RIBS01000007.1"/>
</dbReference>
<reference evidence="4 5" key="1">
    <citation type="submission" date="2018-11" db="EMBL/GenBank/DDBJ databases">
        <title>Lysobacter cryohumiis sp. nov., isolated from soil in the Tianshan Mountains, Xinjiang, China.</title>
        <authorList>
            <person name="Luo Y."/>
            <person name="Sheng H."/>
        </authorList>
    </citation>
    <scope>NUCLEOTIDE SEQUENCE [LARGE SCALE GENOMIC DNA]</scope>
    <source>
        <strain evidence="4 5">ZS60</strain>
    </source>
</reference>
<keyword evidence="1" id="KW-0479">Metal-binding</keyword>
<feature type="compositionally biased region" description="Basic and acidic residues" evidence="2">
    <location>
        <begin position="109"/>
        <end position="126"/>
    </location>
</feature>
<dbReference type="OrthoDB" id="9816340at2"/>
<evidence type="ECO:0000256" key="2">
    <source>
        <dbReference type="SAM" id="MobiDB-lite"/>
    </source>
</evidence>
<accession>A0A3M8ST00</accession>
<dbReference type="AlphaFoldDB" id="A0A3M8ST00"/>
<protein>
    <submittedName>
        <fullName evidence="4">SWIM zinc finger family protein</fullName>
    </submittedName>
</protein>
<dbReference type="PROSITE" id="PS50966">
    <property type="entry name" value="ZF_SWIM"/>
    <property type="match status" value="1"/>
</dbReference>
<dbReference type="Pfam" id="PF04434">
    <property type="entry name" value="SWIM"/>
    <property type="match status" value="1"/>
</dbReference>
<comment type="caution">
    <text evidence="4">The sequence shown here is derived from an EMBL/GenBank/DDBJ whole genome shotgun (WGS) entry which is preliminary data.</text>
</comment>
<evidence type="ECO:0000259" key="3">
    <source>
        <dbReference type="PROSITE" id="PS50966"/>
    </source>
</evidence>
<feature type="region of interest" description="Disordered" evidence="2">
    <location>
        <begin position="109"/>
        <end position="144"/>
    </location>
</feature>
<evidence type="ECO:0000313" key="4">
    <source>
        <dbReference type="EMBL" id="RNF82616.1"/>
    </source>
</evidence>
<dbReference type="Proteomes" id="UP000267049">
    <property type="component" value="Unassembled WGS sequence"/>
</dbReference>
<gene>
    <name evidence="4" type="ORF">EER27_14020</name>
</gene>
<feature type="domain" description="SWIM-type" evidence="3">
    <location>
        <begin position="54"/>
        <end position="87"/>
    </location>
</feature>
<evidence type="ECO:0000313" key="5">
    <source>
        <dbReference type="Proteomes" id="UP000267049"/>
    </source>
</evidence>